<accession>A0ABY3FJV4</accession>
<keyword evidence="2" id="KW-1185">Reference proteome</keyword>
<comment type="caution">
    <text evidence="1">The sequence shown here is derived from an EMBL/GenBank/DDBJ whole genome shotgun (WGS) entry which is preliminary data.</text>
</comment>
<evidence type="ECO:0000313" key="1">
    <source>
        <dbReference type="EMBL" id="TWH99072.1"/>
    </source>
</evidence>
<name>A0ABY3FJV4_9FLAO</name>
<evidence type="ECO:0000313" key="2">
    <source>
        <dbReference type="Proteomes" id="UP000317519"/>
    </source>
</evidence>
<dbReference type="EMBL" id="VLKO01000017">
    <property type="protein sequence ID" value="TWH99072.1"/>
    <property type="molecule type" value="Genomic_DNA"/>
</dbReference>
<gene>
    <name evidence="1" type="ORF">IQ05_03164</name>
</gene>
<reference evidence="1 2" key="1">
    <citation type="journal article" date="2015" name="Stand. Genomic Sci.">
        <title>Genomic Encyclopedia of Bacterial and Archaeal Type Strains, Phase III: the genomes of soil and plant-associated and newly described type strains.</title>
        <authorList>
            <person name="Whitman W.B."/>
            <person name="Woyke T."/>
            <person name="Klenk H.P."/>
            <person name="Zhou Y."/>
            <person name="Lilburn T.G."/>
            <person name="Beck B.J."/>
            <person name="De Vos P."/>
            <person name="Vandamme P."/>
            <person name="Eisen J.A."/>
            <person name="Garrity G."/>
            <person name="Hugenholtz P."/>
            <person name="Kyrpides N.C."/>
        </authorList>
    </citation>
    <scope>NUCLEOTIDE SEQUENCE [LARGE SCALE GENOMIC DNA]</scope>
    <source>
        <strain evidence="1 2">CGMCC 1.6847</strain>
    </source>
</reference>
<sequence length="41" mass="4878">MDSSINILITLLLAEYLAHYFELTSIDKQDKIFTLMFRKIK</sequence>
<protein>
    <submittedName>
        <fullName evidence="1">Uncharacterized protein</fullName>
    </submittedName>
</protein>
<organism evidence="1 2">
    <name type="scientific">Flavobacterium tiangeerense</name>
    <dbReference type="NCBI Taxonomy" id="459471"/>
    <lineage>
        <taxon>Bacteria</taxon>
        <taxon>Pseudomonadati</taxon>
        <taxon>Bacteroidota</taxon>
        <taxon>Flavobacteriia</taxon>
        <taxon>Flavobacteriales</taxon>
        <taxon>Flavobacteriaceae</taxon>
        <taxon>Flavobacterium</taxon>
    </lineage>
</organism>
<proteinExistence type="predicted"/>
<dbReference type="Proteomes" id="UP000317519">
    <property type="component" value="Unassembled WGS sequence"/>
</dbReference>